<dbReference type="InterPro" id="IPR005843">
    <property type="entry name" value="A-D-PHexomutase_C"/>
</dbReference>
<evidence type="ECO:0000256" key="3">
    <source>
        <dbReference type="ARBA" id="ARBA00022553"/>
    </source>
</evidence>
<dbReference type="InterPro" id="IPR050060">
    <property type="entry name" value="Phosphoglucosamine_mutase"/>
</dbReference>
<gene>
    <name evidence="13" type="primary">glmM</name>
    <name evidence="13" type="ORF">CFX1CAM_2199</name>
</gene>
<dbReference type="GO" id="GO:0008966">
    <property type="term" value="F:phosphoglucosamine mutase activity"/>
    <property type="evidence" value="ECO:0007669"/>
    <property type="project" value="UniProtKB-EC"/>
</dbReference>
<dbReference type="PANTHER" id="PTHR42946:SF1">
    <property type="entry name" value="PHOSPHOGLUCOMUTASE (ALPHA-D-GLUCOSE-1,6-BISPHOSPHATE-DEPENDENT)"/>
    <property type="match status" value="1"/>
</dbReference>
<dbReference type="Gene3D" id="3.30.310.50">
    <property type="entry name" value="Alpha-D-phosphohexomutase, C-terminal domain"/>
    <property type="match status" value="1"/>
</dbReference>
<dbReference type="PANTHER" id="PTHR42946">
    <property type="entry name" value="PHOSPHOHEXOSE MUTASE"/>
    <property type="match status" value="1"/>
</dbReference>
<feature type="domain" description="Alpha-D-phosphohexomutase alpha/beta/alpha" evidence="11">
    <location>
        <begin position="170"/>
        <end position="269"/>
    </location>
</feature>
<dbReference type="KEGG" id="abat:CFX1CAM_2199"/>
<comment type="catalytic activity">
    <reaction evidence="8">
        <text>alpha-D-glucosamine 1-phosphate = D-glucosamine 6-phosphate</text>
        <dbReference type="Rhea" id="RHEA:23424"/>
        <dbReference type="ChEBI" id="CHEBI:58516"/>
        <dbReference type="ChEBI" id="CHEBI:58725"/>
        <dbReference type="EC" id="5.4.2.10"/>
    </reaction>
</comment>
<dbReference type="GO" id="GO:0004615">
    <property type="term" value="F:phosphomannomutase activity"/>
    <property type="evidence" value="ECO:0007669"/>
    <property type="project" value="TreeGrafter"/>
</dbReference>
<dbReference type="Pfam" id="PF02880">
    <property type="entry name" value="PGM_PMM_III"/>
    <property type="match status" value="1"/>
</dbReference>
<dbReference type="GO" id="GO:0009252">
    <property type="term" value="P:peptidoglycan biosynthetic process"/>
    <property type="evidence" value="ECO:0007669"/>
    <property type="project" value="TreeGrafter"/>
</dbReference>
<keyword evidence="4 7" id="KW-0479">Metal-binding</keyword>
<reference evidence="14" key="1">
    <citation type="submission" date="2017-05" db="EMBL/GenBank/DDBJ databases">
        <authorList>
            <person name="Kirkegaard R."/>
            <person name="Mcilroy J S."/>
        </authorList>
    </citation>
    <scope>NUCLEOTIDE SEQUENCE [LARGE SCALE GENOMIC DNA]</scope>
</reference>
<evidence type="ECO:0000313" key="13">
    <source>
        <dbReference type="EMBL" id="SMX55264.1"/>
    </source>
</evidence>
<dbReference type="GO" id="GO:0006048">
    <property type="term" value="P:UDP-N-acetylglucosamine biosynthetic process"/>
    <property type="evidence" value="ECO:0007669"/>
    <property type="project" value="TreeGrafter"/>
</dbReference>
<evidence type="ECO:0000256" key="1">
    <source>
        <dbReference type="ARBA" id="ARBA00001946"/>
    </source>
</evidence>
<dbReference type="PROSITE" id="PS00710">
    <property type="entry name" value="PGM_PMM"/>
    <property type="match status" value="1"/>
</dbReference>
<evidence type="ECO:0000256" key="6">
    <source>
        <dbReference type="ARBA" id="ARBA00023235"/>
    </source>
</evidence>
<dbReference type="InterPro" id="IPR006352">
    <property type="entry name" value="GlmM_bact"/>
</dbReference>
<evidence type="ECO:0000259" key="9">
    <source>
        <dbReference type="Pfam" id="PF00408"/>
    </source>
</evidence>
<dbReference type="InterPro" id="IPR005845">
    <property type="entry name" value="A-D-PHexomutase_a/b/a-II"/>
</dbReference>
<organism evidence="13 14">
    <name type="scientific">Candidatus Brevifilum fermentans</name>
    <dbReference type="NCBI Taxonomy" id="1986204"/>
    <lineage>
        <taxon>Bacteria</taxon>
        <taxon>Bacillati</taxon>
        <taxon>Chloroflexota</taxon>
        <taxon>Anaerolineae</taxon>
        <taxon>Anaerolineales</taxon>
        <taxon>Anaerolineaceae</taxon>
        <taxon>Candidatus Brevifilum</taxon>
    </lineage>
</organism>
<feature type="domain" description="Alpha-D-phosphohexomutase C-terminal" evidence="9">
    <location>
        <begin position="404"/>
        <end position="463"/>
    </location>
</feature>
<dbReference type="FunFam" id="3.40.120.10:FF:000001">
    <property type="entry name" value="Phosphoglucosamine mutase"/>
    <property type="match status" value="1"/>
</dbReference>
<comment type="function">
    <text evidence="8">Catalyzes the conversion of glucosamine-6-phosphate to glucosamine-1-phosphate.</text>
</comment>
<dbReference type="InterPro" id="IPR005841">
    <property type="entry name" value="Alpha-D-phosphohexomutase_SF"/>
</dbReference>
<dbReference type="GO" id="GO:0005975">
    <property type="term" value="P:carbohydrate metabolic process"/>
    <property type="evidence" value="ECO:0007669"/>
    <property type="project" value="InterPro"/>
</dbReference>
<dbReference type="InterPro" id="IPR016055">
    <property type="entry name" value="A-D-PHexomutase_a/b/a-I/II/III"/>
</dbReference>
<dbReference type="NCBIfam" id="TIGR01455">
    <property type="entry name" value="glmM"/>
    <property type="match status" value="1"/>
</dbReference>
<dbReference type="Proteomes" id="UP000195514">
    <property type="component" value="Chromosome I"/>
</dbReference>
<comment type="similarity">
    <text evidence="2 7">Belongs to the phosphohexose mutase family.</text>
</comment>
<comment type="cofactor">
    <cofactor evidence="1">
        <name>Mg(2+)</name>
        <dbReference type="ChEBI" id="CHEBI:18420"/>
    </cofactor>
</comment>
<dbReference type="AlphaFoldDB" id="A0A1Y6K6P1"/>
<evidence type="ECO:0000256" key="5">
    <source>
        <dbReference type="ARBA" id="ARBA00022842"/>
    </source>
</evidence>
<name>A0A1Y6K6P1_9CHLR</name>
<dbReference type="InterPro" id="IPR005844">
    <property type="entry name" value="A-D-PHexomutase_a/b/a-I"/>
</dbReference>
<dbReference type="InterPro" id="IPR016066">
    <property type="entry name" value="A-D-PHexomutase_CS"/>
</dbReference>
<dbReference type="GO" id="GO:0000287">
    <property type="term" value="F:magnesium ion binding"/>
    <property type="evidence" value="ECO:0007669"/>
    <property type="project" value="InterPro"/>
</dbReference>
<dbReference type="EC" id="5.4.2.10" evidence="8"/>
<keyword evidence="5 7" id="KW-0460">Magnesium</keyword>
<dbReference type="SUPFAM" id="SSF55957">
    <property type="entry name" value="Phosphoglucomutase, C-terminal domain"/>
    <property type="match status" value="1"/>
</dbReference>
<feature type="domain" description="Alpha-D-phosphohexomutase alpha/beta/alpha" evidence="12">
    <location>
        <begin position="273"/>
        <end position="395"/>
    </location>
</feature>
<feature type="domain" description="Alpha-D-phosphohexomutase alpha/beta/alpha" evidence="10">
    <location>
        <begin position="13"/>
        <end position="145"/>
    </location>
</feature>
<dbReference type="Pfam" id="PF00408">
    <property type="entry name" value="PGM_PMM_IV"/>
    <property type="match status" value="1"/>
</dbReference>
<keyword evidence="14" id="KW-1185">Reference proteome</keyword>
<dbReference type="SUPFAM" id="SSF53738">
    <property type="entry name" value="Phosphoglucomutase, first 3 domains"/>
    <property type="match status" value="3"/>
</dbReference>
<evidence type="ECO:0000256" key="2">
    <source>
        <dbReference type="ARBA" id="ARBA00010231"/>
    </source>
</evidence>
<evidence type="ECO:0000259" key="12">
    <source>
        <dbReference type="Pfam" id="PF02880"/>
    </source>
</evidence>
<sequence length="497" mass="53938">MENTSTASASQHRKYFGTDGIRGHVGSDPLVPDFITRLGYAAGTVITHQAEHPTFVIGRDTRQSGEMLQNALTEGLLASGANVIDLGVIPTPGVAFMVNEMHAEAGVVISASHNPVNENGIKFFNQGALKLSEGIELEIESLLEKPLSLRLSQADRSTQRMDGTHLRKLYIDHLVGEHQDLKLNGIKLVVDCANGAASWYASEVFSRLGVDVVAVHASPDGTNINRDCGSEHVRQFPEDLFALIQQHRANFAVGFDGDADRVIFVDETGHLVDGDHFLAILGDYLQGQGRLLGDTVISTTMRNGALVNYFADRAINFVETPVGDKYIMGELHKLALQNHPENQIGLGGEQSGHIILMDQKHTTGDGLRSAIYLLRAFLASGRSTLAELAESIQKYPQIIASATVSQKIDLEELEDVVALRKALRDELPGLTRINLRYSGTEPMVRLMLEADTRHTEAELAEKAYALCEAVQAGTNTPAGSRLEVLNVSRGGLIPRPG</sequence>
<dbReference type="Pfam" id="PF02879">
    <property type="entry name" value="PGM_PMM_II"/>
    <property type="match status" value="1"/>
</dbReference>
<evidence type="ECO:0000313" key="14">
    <source>
        <dbReference type="Proteomes" id="UP000195514"/>
    </source>
</evidence>
<evidence type="ECO:0000259" key="11">
    <source>
        <dbReference type="Pfam" id="PF02879"/>
    </source>
</evidence>
<evidence type="ECO:0000259" key="10">
    <source>
        <dbReference type="Pfam" id="PF02878"/>
    </source>
</evidence>
<protein>
    <recommendedName>
        <fullName evidence="8">Phosphoglucosamine mutase</fullName>
        <ecNumber evidence="8">5.4.2.10</ecNumber>
    </recommendedName>
</protein>
<evidence type="ECO:0000256" key="7">
    <source>
        <dbReference type="RuleBase" id="RU004326"/>
    </source>
</evidence>
<accession>A0A1Y6K6P1</accession>
<keyword evidence="3" id="KW-0597">Phosphoprotein</keyword>
<keyword evidence="6 8" id="KW-0413">Isomerase</keyword>
<evidence type="ECO:0000256" key="4">
    <source>
        <dbReference type="ARBA" id="ARBA00022723"/>
    </source>
</evidence>
<dbReference type="RefSeq" id="WP_157891869.1">
    <property type="nucleotide sequence ID" value="NZ_LT859958.1"/>
</dbReference>
<dbReference type="PRINTS" id="PR00509">
    <property type="entry name" value="PGMPMM"/>
</dbReference>
<dbReference type="OrthoDB" id="9806956at2"/>
<dbReference type="Pfam" id="PF02878">
    <property type="entry name" value="PGM_PMM_I"/>
    <property type="match status" value="1"/>
</dbReference>
<dbReference type="InterPro" id="IPR005846">
    <property type="entry name" value="A-D-PHexomutase_a/b/a-III"/>
</dbReference>
<dbReference type="Gene3D" id="3.40.120.10">
    <property type="entry name" value="Alpha-D-Glucose-1,6-Bisphosphate, subunit A, domain 3"/>
    <property type="match status" value="3"/>
</dbReference>
<proteinExistence type="inferred from homology"/>
<evidence type="ECO:0000256" key="8">
    <source>
        <dbReference type="RuleBase" id="RU004327"/>
    </source>
</evidence>
<dbReference type="GO" id="GO:0005829">
    <property type="term" value="C:cytosol"/>
    <property type="evidence" value="ECO:0007669"/>
    <property type="project" value="TreeGrafter"/>
</dbReference>
<dbReference type="InterPro" id="IPR036900">
    <property type="entry name" value="A-D-PHexomutase_C_sf"/>
</dbReference>
<dbReference type="EMBL" id="LT859958">
    <property type="protein sequence ID" value="SMX55264.1"/>
    <property type="molecule type" value="Genomic_DNA"/>
</dbReference>